<dbReference type="RefSeq" id="XP_005834133.1">
    <property type="nucleotide sequence ID" value="XM_005834076.1"/>
</dbReference>
<evidence type="ECO:0000259" key="8">
    <source>
        <dbReference type="Pfam" id="PF04034"/>
    </source>
</evidence>
<evidence type="ECO:0000256" key="4">
    <source>
        <dbReference type="ARBA" id="ARBA00022679"/>
    </source>
</evidence>
<dbReference type="Pfam" id="PF04068">
    <property type="entry name" value="Fer4_RLI"/>
    <property type="match status" value="1"/>
</dbReference>
<dbReference type="EC" id="2.5.1.157" evidence="6"/>
<accession>L1JF36</accession>
<dbReference type="STRING" id="905079.L1JF36"/>
<feature type="domain" description="16S/18S rRNA aminocarboxypropyltransferase Tsr3 C-terminal" evidence="8">
    <location>
        <begin position="89"/>
        <end position="208"/>
    </location>
</feature>
<dbReference type="KEGG" id="gtt:GUITHDRAFT_69967"/>
<dbReference type="EMBL" id="JH992991">
    <property type="protein sequence ID" value="EKX47153.1"/>
    <property type="molecule type" value="Genomic_DNA"/>
</dbReference>
<dbReference type="GO" id="GO:1904047">
    <property type="term" value="F:S-adenosyl-L-methionine binding"/>
    <property type="evidence" value="ECO:0007669"/>
    <property type="project" value="UniProtKB-UniRule"/>
</dbReference>
<reference evidence="10 12" key="1">
    <citation type="journal article" date="2012" name="Nature">
        <title>Algal genomes reveal evolutionary mosaicism and the fate of nucleomorphs.</title>
        <authorList>
            <consortium name="DOE Joint Genome Institute"/>
            <person name="Curtis B.A."/>
            <person name="Tanifuji G."/>
            <person name="Burki F."/>
            <person name="Gruber A."/>
            <person name="Irimia M."/>
            <person name="Maruyama S."/>
            <person name="Arias M.C."/>
            <person name="Ball S.G."/>
            <person name="Gile G.H."/>
            <person name="Hirakawa Y."/>
            <person name="Hopkins J.F."/>
            <person name="Kuo A."/>
            <person name="Rensing S.A."/>
            <person name="Schmutz J."/>
            <person name="Symeonidi A."/>
            <person name="Elias M."/>
            <person name="Eveleigh R.J."/>
            <person name="Herman E.K."/>
            <person name="Klute M.J."/>
            <person name="Nakayama T."/>
            <person name="Obornik M."/>
            <person name="Reyes-Prieto A."/>
            <person name="Armbrust E.V."/>
            <person name="Aves S.J."/>
            <person name="Beiko R.G."/>
            <person name="Coutinho P."/>
            <person name="Dacks J.B."/>
            <person name="Durnford D.G."/>
            <person name="Fast N.M."/>
            <person name="Green B.R."/>
            <person name="Grisdale C.J."/>
            <person name="Hempel F."/>
            <person name="Henrissat B."/>
            <person name="Hoppner M.P."/>
            <person name="Ishida K."/>
            <person name="Kim E."/>
            <person name="Koreny L."/>
            <person name="Kroth P.G."/>
            <person name="Liu Y."/>
            <person name="Malik S.B."/>
            <person name="Maier U.G."/>
            <person name="McRose D."/>
            <person name="Mock T."/>
            <person name="Neilson J.A."/>
            <person name="Onodera N.T."/>
            <person name="Poole A.M."/>
            <person name="Pritham E.J."/>
            <person name="Richards T.A."/>
            <person name="Rocap G."/>
            <person name="Roy S.W."/>
            <person name="Sarai C."/>
            <person name="Schaack S."/>
            <person name="Shirato S."/>
            <person name="Slamovits C.H."/>
            <person name="Spencer D.F."/>
            <person name="Suzuki S."/>
            <person name="Worden A.Z."/>
            <person name="Zauner S."/>
            <person name="Barry K."/>
            <person name="Bell C."/>
            <person name="Bharti A.K."/>
            <person name="Crow J.A."/>
            <person name="Grimwood J."/>
            <person name="Kramer R."/>
            <person name="Lindquist E."/>
            <person name="Lucas S."/>
            <person name="Salamov A."/>
            <person name="McFadden G.I."/>
            <person name="Lane C.E."/>
            <person name="Keeling P.J."/>
            <person name="Gray M.W."/>
            <person name="Grigoriev I.V."/>
            <person name="Archibald J.M."/>
        </authorList>
    </citation>
    <scope>NUCLEOTIDE SEQUENCE</scope>
    <source>
        <strain evidence="10 12">CCMP2712</strain>
    </source>
</reference>
<comment type="similarity">
    <text evidence="6">Belongs to the TDD superfamily. TSR3 family.</text>
</comment>
<keyword evidence="5 6" id="KW-0949">S-adenosyl-L-methionine</keyword>
<keyword evidence="2 6" id="KW-0690">Ribosome biogenesis</keyword>
<keyword evidence="3 6" id="KW-0698">rRNA processing</keyword>
<name>L1JF36_GUITC</name>
<feature type="binding site" evidence="6">
    <location>
        <position position="138"/>
    </location>
    <ligand>
        <name>S-adenosyl-L-methionine</name>
        <dbReference type="ChEBI" id="CHEBI:59789"/>
    </ligand>
</feature>
<dbReference type="PANTHER" id="PTHR20426:SF0">
    <property type="entry name" value="18S RRNA AMINOCARBOXYPROPYLTRANSFERASE"/>
    <property type="match status" value="1"/>
</dbReference>
<dbReference type="InterPro" id="IPR022968">
    <property type="entry name" value="Tsr3-like"/>
</dbReference>
<feature type="binding site" evidence="6">
    <location>
        <position position="65"/>
    </location>
    <ligand>
        <name>S-adenosyl-L-methionine</name>
        <dbReference type="ChEBI" id="CHEBI:59789"/>
    </ligand>
</feature>
<dbReference type="PANTHER" id="PTHR20426">
    <property type="entry name" value="RIBOSOME BIOGENESIS PROTEIN TSR3 HOMOLOG"/>
    <property type="match status" value="1"/>
</dbReference>
<feature type="region of interest" description="Disordered" evidence="7">
    <location>
        <begin position="1"/>
        <end position="20"/>
    </location>
</feature>
<evidence type="ECO:0000256" key="7">
    <source>
        <dbReference type="SAM" id="MobiDB-lite"/>
    </source>
</evidence>
<organism evidence="10">
    <name type="scientific">Guillardia theta (strain CCMP2712)</name>
    <name type="common">Cryptophyte</name>
    <dbReference type="NCBI Taxonomy" id="905079"/>
    <lineage>
        <taxon>Eukaryota</taxon>
        <taxon>Cryptophyceae</taxon>
        <taxon>Pyrenomonadales</taxon>
        <taxon>Geminigeraceae</taxon>
        <taxon>Guillardia</taxon>
    </lineage>
</organism>
<dbReference type="eggNOG" id="KOG3154">
    <property type="taxonomic scope" value="Eukaryota"/>
</dbReference>
<dbReference type="AlphaFoldDB" id="L1JF36"/>
<evidence type="ECO:0000313" key="11">
    <source>
        <dbReference type="EnsemblProtists" id="EKX47153"/>
    </source>
</evidence>
<evidence type="ECO:0000256" key="6">
    <source>
        <dbReference type="HAMAP-Rule" id="MF_03146"/>
    </source>
</evidence>
<dbReference type="OMA" id="DCSWESA"/>
<gene>
    <name evidence="10" type="ORF">GUITHDRAFT_69967</name>
</gene>
<evidence type="ECO:0000313" key="10">
    <source>
        <dbReference type="EMBL" id="EKX47153.1"/>
    </source>
</evidence>
<dbReference type="HAMAP" id="MF_01116">
    <property type="entry name" value="TSR3"/>
    <property type="match status" value="1"/>
</dbReference>
<dbReference type="NCBIfam" id="NF002621">
    <property type="entry name" value="PRK02287.1"/>
    <property type="match status" value="1"/>
</dbReference>
<dbReference type="Proteomes" id="UP000011087">
    <property type="component" value="Unassembled WGS sequence"/>
</dbReference>
<proteinExistence type="inferred from homology"/>
<evidence type="ECO:0000259" key="9">
    <source>
        <dbReference type="Pfam" id="PF04068"/>
    </source>
</evidence>
<comment type="catalytic activity">
    <reaction evidence="6">
        <text>an N(1)-methylpseudouridine in rRNA + S-adenosyl-L-methionine = N(1)-methyl-N(3)-[(3S)-3-amino-3-carboxypropyl]pseudouridine in rRNA + S-methyl-5'-thioadenosine + H(+)</text>
        <dbReference type="Rhea" id="RHEA:63296"/>
        <dbReference type="Rhea" id="RHEA-COMP:11634"/>
        <dbReference type="Rhea" id="RHEA-COMP:16310"/>
        <dbReference type="ChEBI" id="CHEBI:15378"/>
        <dbReference type="ChEBI" id="CHEBI:17509"/>
        <dbReference type="ChEBI" id="CHEBI:59789"/>
        <dbReference type="ChEBI" id="CHEBI:74890"/>
        <dbReference type="ChEBI" id="CHEBI:146234"/>
        <dbReference type="EC" id="2.5.1.157"/>
    </reaction>
</comment>
<dbReference type="HOGENOM" id="CLU_035060_3_1_1"/>
<feature type="compositionally biased region" description="Basic residues" evidence="7">
    <location>
        <begin position="1"/>
        <end position="11"/>
    </location>
</feature>
<keyword evidence="4 6" id="KW-0808">Transferase</keyword>
<dbReference type="OrthoDB" id="10262062at2759"/>
<evidence type="ECO:0000256" key="2">
    <source>
        <dbReference type="ARBA" id="ARBA00022517"/>
    </source>
</evidence>
<feature type="binding site" evidence="6">
    <location>
        <position position="115"/>
    </location>
    <ligand>
        <name>S-adenosyl-L-methionine</name>
        <dbReference type="ChEBI" id="CHEBI:59789"/>
    </ligand>
</feature>
<sequence length="209" mass="23020">MGGRGRGRGRAKTAGTGSRFHSRRVYEEGDELLIPGQNADNAAGRRFPLPLAMWDFGQCDAKRCTGKKLSRAGWIRELKPQQRCRGNAIVLTPSATQSVCPMDRDIIQSDGICVVDCSWNKVDDMPFHTLKGGQPRLLPFLVAANPVNYGRPFKLTCVEAIAACLFIAGFQEETHLILSKFKWGQGFIDLNKELLTAYASCTDSASVVR</sequence>
<comment type="function">
    <text evidence="6">Aminocarboxypropyltransferase that catalyzes the aminocarboxypropyl transfer on pseudouridine in 18S rRNA. It constitutes the last step in biosynthesis of the hypermodified N1-methyl-N3-(3-amino-3-carboxypropyl) pseudouridine (m1acp3-Psi).</text>
</comment>
<evidence type="ECO:0000256" key="3">
    <source>
        <dbReference type="ARBA" id="ARBA00022552"/>
    </source>
</evidence>
<reference evidence="11" key="3">
    <citation type="submission" date="2016-03" db="UniProtKB">
        <authorList>
            <consortium name="EnsemblProtists"/>
        </authorList>
    </citation>
    <scope>IDENTIFICATION</scope>
</reference>
<keyword evidence="1" id="KW-0963">Cytoplasm</keyword>
<reference evidence="12" key="2">
    <citation type="submission" date="2012-11" db="EMBL/GenBank/DDBJ databases">
        <authorList>
            <person name="Kuo A."/>
            <person name="Curtis B.A."/>
            <person name="Tanifuji G."/>
            <person name="Burki F."/>
            <person name="Gruber A."/>
            <person name="Irimia M."/>
            <person name="Maruyama S."/>
            <person name="Arias M.C."/>
            <person name="Ball S.G."/>
            <person name="Gile G.H."/>
            <person name="Hirakawa Y."/>
            <person name="Hopkins J.F."/>
            <person name="Rensing S.A."/>
            <person name="Schmutz J."/>
            <person name="Symeonidi A."/>
            <person name="Elias M."/>
            <person name="Eveleigh R.J."/>
            <person name="Herman E.K."/>
            <person name="Klute M.J."/>
            <person name="Nakayama T."/>
            <person name="Obornik M."/>
            <person name="Reyes-Prieto A."/>
            <person name="Armbrust E.V."/>
            <person name="Aves S.J."/>
            <person name="Beiko R.G."/>
            <person name="Coutinho P."/>
            <person name="Dacks J.B."/>
            <person name="Durnford D.G."/>
            <person name="Fast N.M."/>
            <person name="Green B.R."/>
            <person name="Grisdale C."/>
            <person name="Hempe F."/>
            <person name="Henrissat B."/>
            <person name="Hoppner M.P."/>
            <person name="Ishida K.-I."/>
            <person name="Kim E."/>
            <person name="Koreny L."/>
            <person name="Kroth P.G."/>
            <person name="Liu Y."/>
            <person name="Malik S.-B."/>
            <person name="Maier U.G."/>
            <person name="McRose D."/>
            <person name="Mock T."/>
            <person name="Neilson J.A."/>
            <person name="Onodera N.T."/>
            <person name="Poole A.M."/>
            <person name="Pritham E.J."/>
            <person name="Richards T.A."/>
            <person name="Rocap G."/>
            <person name="Roy S.W."/>
            <person name="Sarai C."/>
            <person name="Schaack S."/>
            <person name="Shirato S."/>
            <person name="Slamovits C.H."/>
            <person name="Spencer D.F."/>
            <person name="Suzuki S."/>
            <person name="Worden A.Z."/>
            <person name="Zauner S."/>
            <person name="Barry K."/>
            <person name="Bell C."/>
            <person name="Bharti A.K."/>
            <person name="Crow J.A."/>
            <person name="Grimwood J."/>
            <person name="Kramer R."/>
            <person name="Lindquist E."/>
            <person name="Lucas S."/>
            <person name="Salamov A."/>
            <person name="McFadden G.I."/>
            <person name="Lane C.E."/>
            <person name="Keeling P.J."/>
            <person name="Gray M.W."/>
            <person name="Grigoriev I.V."/>
            <person name="Archibald J.M."/>
        </authorList>
    </citation>
    <scope>NUCLEOTIDE SEQUENCE</scope>
    <source>
        <strain evidence="12">CCMP2712</strain>
    </source>
</reference>
<dbReference type="InterPro" id="IPR007209">
    <property type="entry name" value="RNaseL-inhib-like_metal-bd_dom"/>
</dbReference>
<dbReference type="PaxDb" id="55529-EKX47153"/>
<dbReference type="GO" id="GO:0000455">
    <property type="term" value="P:enzyme-directed rRNA pseudouridine synthesis"/>
    <property type="evidence" value="ECO:0007669"/>
    <property type="project" value="UniProtKB-UniRule"/>
</dbReference>
<dbReference type="GO" id="GO:0106388">
    <property type="term" value="F:rRNA small subunit aminocarboxypropyltransferase activity"/>
    <property type="evidence" value="ECO:0007669"/>
    <property type="project" value="UniProtKB-EC"/>
</dbReference>
<dbReference type="GO" id="GO:0030490">
    <property type="term" value="P:maturation of SSU-rRNA"/>
    <property type="evidence" value="ECO:0007669"/>
    <property type="project" value="TreeGrafter"/>
</dbReference>
<dbReference type="EnsemblProtists" id="EKX47153">
    <property type="protein sequence ID" value="EKX47153"/>
    <property type="gene ID" value="GUITHDRAFT_69967"/>
</dbReference>
<evidence type="ECO:0000313" key="12">
    <source>
        <dbReference type="Proteomes" id="UP000011087"/>
    </source>
</evidence>
<keyword evidence="12" id="KW-1185">Reference proteome</keyword>
<evidence type="ECO:0000256" key="1">
    <source>
        <dbReference type="ARBA" id="ARBA00022490"/>
    </source>
</evidence>
<feature type="domain" description="RNase L inhibitor RLI-like possible metal-binding" evidence="9">
    <location>
        <begin position="50"/>
        <end position="82"/>
    </location>
</feature>
<dbReference type="InterPro" id="IPR007177">
    <property type="entry name" value="Tsr3_C"/>
</dbReference>
<evidence type="ECO:0000256" key="5">
    <source>
        <dbReference type="ARBA" id="ARBA00022691"/>
    </source>
</evidence>
<comment type="caution">
    <text evidence="6">Lacks conserved residue(s) required for the propagation of feature annotation.</text>
</comment>
<dbReference type="GeneID" id="17303763"/>
<dbReference type="Pfam" id="PF04034">
    <property type="entry name" value="Ribo_biogen_C"/>
    <property type="match status" value="1"/>
</dbReference>
<protein>
    <recommendedName>
        <fullName evidence="6">18S rRNA aminocarboxypropyltransferase</fullName>
        <ecNumber evidence="6">2.5.1.157</ecNumber>
    </recommendedName>
</protein>